<dbReference type="AlphaFoldDB" id="A0A151CIN7"/>
<dbReference type="Proteomes" id="UP000075359">
    <property type="component" value="Unassembled WGS sequence"/>
</dbReference>
<sequence length="412" mass="45566">MRYLLILLFSIHLFAVDASMKIEKDVEHRSRIALMDGSEVSNGKLFRILLSDLKISGHFLADGTFHKGDFSGSFIAPGLKSKEYILKYRFSNIGGVKLEIRLLKASDGTQLFEKSYAIKNSAKMPFLVHKAVYDINRVLKYPDIGWINRYVVFARYTTPKHSEILLADYTFTYQKVIIRGGLNLFPKWADSAQKSFYYTSYAGLVPTLNKINIYTGSKSTVASSEGMIVCSDVSPDGGKILLTMSPEGQADIYEMSLFTGSKTRVTKFNGVDVSGKYLGNGRQIVFVSNRLGYANIFKKSISSAAVSQVVFHGRNNNAVDAHGNKIVYSSRESNNAFGSNRFNLYLTSANGGSTRPLTTTGSNQFPRFSTDGSVILYIKQRGGSSSVGYINLGSSQSLLFPLGGRKIQSIDW</sequence>
<dbReference type="SUPFAM" id="SSF69304">
    <property type="entry name" value="Tricorn protease N-terminal domain"/>
    <property type="match status" value="1"/>
</dbReference>
<evidence type="ECO:0000313" key="2">
    <source>
        <dbReference type="EMBL" id="KYJ87402.1"/>
    </source>
</evidence>
<dbReference type="PANTHER" id="PTHR36842">
    <property type="entry name" value="PROTEIN TOLB HOMOLOG"/>
    <property type="match status" value="1"/>
</dbReference>
<dbReference type="PANTHER" id="PTHR36842:SF1">
    <property type="entry name" value="PROTEIN TOLB"/>
    <property type="match status" value="1"/>
</dbReference>
<dbReference type="NCBIfam" id="NF003124">
    <property type="entry name" value="PRK04043.1"/>
    <property type="match status" value="1"/>
</dbReference>
<organism evidence="2 3">
    <name type="scientific">Sulfurovum riftiae</name>
    <dbReference type="NCBI Taxonomy" id="1630136"/>
    <lineage>
        <taxon>Bacteria</taxon>
        <taxon>Pseudomonadati</taxon>
        <taxon>Campylobacterota</taxon>
        <taxon>Epsilonproteobacteria</taxon>
        <taxon>Campylobacterales</taxon>
        <taxon>Sulfurovaceae</taxon>
        <taxon>Sulfurovum</taxon>
    </lineage>
</organism>
<dbReference type="RefSeq" id="WP_082791981.1">
    <property type="nucleotide sequence ID" value="NZ_LNKT01000001.1"/>
</dbReference>
<evidence type="ECO:0000256" key="1">
    <source>
        <dbReference type="ARBA" id="ARBA00009820"/>
    </source>
</evidence>
<dbReference type="STRING" id="1630136.AS592_09815"/>
<name>A0A151CIN7_9BACT</name>
<dbReference type="InterPro" id="IPR011042">
    <property type="entry name" value="6-blade_b-propeller_TolB-like"/>
</dbReference>
<dbReference type="OrthoDB" id="9815657at2"/>
<keyword evidence="3" id="KW-1185">Reference proteome</keyword>
<protein>
    <submittedName>
        <fullName evidence="2">Translocation protein TolB</fullName>
    </submittedName>
</protein>
<dbReference type="EMBL" id="LNKT01000001">
    <property type="protein sequence ID" value="KYJ87402.1"/>
    <property type="molecule type" value="Genomic_DNA"/>
</dbReference>
<evidence type="ECO:0000313" key="3">
    <source>
        <dbReference type="Proteomes" id="UP000075359"/>
    </source>
</evidence>
<gene>
    <name evidence="2" type="ORF">AS592_09815</name>
</gene>
<reference evidence="2 3" key="1">
    <citation type="submission" date="2015-11" db="EMBL/GenBank/DDBJ databases">
        <title>Draft genome of Sulfurovum riftiae 1812E, a member of the Epsilonproteobacteria isolated from the tube of the deep-sea hydrothermal vent tubewom Riftia pachyptila.</title>
        <authorList>
            <person name="Vetriani C."/>
            <person name="Giovannelli D."/>
        </authorList>
    </citation>
    <scope>NUCLEOTIDE SEQUENCE [LARGE SCALE GENOMIC DNA]</scope>
    <source>
        <strain evidence="2 3">1812E</strain>
    </source>
</reference>
<proteinExistence type="inferred from homology"/>
<dbReference type="Gene3D" id="2.120.10.30">
    <property type="entry name" value="TolB, C-terminal domain"/>
    <property type="match status" value="1"/>
</dbReference>
<dbReference type="InterPro" id="IPR011659">
    <property type="entry name" value="WD40"/>
</dbReference>
<dbReference type="Pfam" id="PF07676">
    <property type="entry name" value="PD40"/>
    <property type="match status" value="1"/>
</dbReference>
<comment type="caution">
    <text evidence="2">The sequence shown here is derived from an EMBL/GenBank/DDBJ whole genome shotgun (WGS) entry which is preliminary data.</text>
</comment>
<accession>A0A151CIN7</accession>
<comment type="similarity">
    <text evidence="1">Belongs to the TolB family.</text>
</comment>